<comment type="caution">
    <text evidence="1">The sequence shown here is derived from an EMBL/GenBank/DDBJ whole genome shotgun (WGS) entry which is preliminary data.</text>
</comment>
<name>A0ACC2RQD0_9FUNG</name>
<dbReference type="Proteomes" id="UP001165960">
    <property type="component" value="Unassembled WGS sequence"/>
</dbReference>
<dbReference type="EMBL" id="QTSX02006721">
    <property type="protein sequence ID" value="KAJ9052264.1"/>
    <property type="molecule type" value="Genomic_DNA"/>
</dbReference>
<evidence type="ECO:0000313" key="1">
    <source>
        <dbReference type="EMBL" id="KAJ9052264.1"/>
    </source>
</evidence>
<gene>
    <name evidence="1" type="ORF">DSO57_1035954</name>
</gene>
<evidence type="ECO:0000313" key="2">
    <source>
        <dbReference type="Proteomes" id="UP001165960"/>
    </source>
</evidence>
<keyword evidence="2" id="KW-1185">Reference proteome</keyword>
<organism evidence="1 2">
    <name type="scientific">Entomophthora muscae</name>
    <dbReference type="NCBI Taxonomy" id="34485"/>
    <lineage>
        <taxon>Eukaryota</taxon>
        <taxon>Fungi</taxon>
        <taxon>Fungi incertae sedis</taxon>
        <taxon>Zoopagomycota</taxon>
        <taxon>Entomophthoromycotina</taxon>
        <taxon>Entomophthoromycetes</taxon>
        <taxon>Entomophthorales</taxon>
        <taxon>Entomophthoraceae</taxon>
        <taxon>Entomophthora</taxon>
    </lineage>
</organism>
<accession>A0ACC2RQD0</accession>
<sequence>MEDYNRLKKRFAELGHKEISIRSPITVSVSFTPIVYEQTLGYCTPRSILTTNHLHDPFTTKSCAVVLKSGIPDGLLSTDPYLSFTRRDIHRSVHT</sequence>
<proteinExistence type="predicted"/>
<reference evidence="1" key="1">
    <citation type="submission" date="2022-04" db="EMBL/GenBank/DDBJ databases">
        <title>Genome of the entomopathogenic fungus Entomophthora muscae.</title>
        <authorList>
            <person name="Elya C."/>
            <person name="Lovett B.R."/>
            <person name="Lee E."/>
            <person name="Macias A.M."/>
            <person name="Hajek A.E."/>
            <person name="De Bivort B.L."/>
            <person name="Kasson M.T."/>
            <person name="De Fine Licht H.H."/>
            <person name="Stajich J.E."/>
        </authorList>
    </citation>
    <scope>NUCLEOTIDE SEQUENCE</scope>
    <source>
        <strain evidence="1">Berkeley</strain>
    </source>
</reference>
<protein>
    <submittedName>
        <fullName evidence="1">Uncharacterized protein</fullName>
    </submittedName>
</protein>